<dbReference type="EMBL" id="CP000271">
    <property type="protein sequence ID" value="ABE35179.1"/>
    <property type="molecule type" value="Genomic_DNA"/>
</dbReference>
<organism evidence="1 2">
    <name type="scientific">Paraburkholderia xenovorans (strain LB400)</name>
    <dbReference type="NCBI Taxonomy" id="266265"/>
    <lineage>
        <taxon>Bacteria</taxon>
        <taxon>Pseudomonadati</taxon>
        <taxon>Pseudomonadota</taxon>
        <taxon>Betaproteobacteria</taxon>
        <taxon>Burkholderiales</taxon>
        <taxon>Burkholderiaceae</taxon>
        <taxon>Paraburkholderia</taxon>
    </lineage>
</organism>
<dbReference type="KEGG" id="bxe:Bxe_B0775"/>
<dbReference type="PROSITE" id="PS50096">
    <property type="entry name" value="IQ"/>
    <property type="match status" value="1"/>
</dbReference>
<gene>
    <name evidence="1" type="ORF">Bxe_B0775</name>
</gene>
<evidence type="ECO:0000313" key="2">
    <source>
        <dbReference type="Proteomes" id="UP000001817"/>
    </source>
</evidence>
<reference evidence="1 2" key="1">
    <citation type="journal article" date="2006" name="Proc. Natl. Acad. Sci. U.S.A.">
        <title>Burkholderia xenovorans LB400 harbors a multi-replicon, 9.73-Mbp genome shaped for versatility.</title>
        <authorList>
            <person name="Chain P.S."/>
            <person name="Denef V.J."/>
            <person name="Konstantinidis K.T."/>
            <person name="Vergez L.M."/>
            <person name="Agullo L."/>
            <person name="Reyes V.L."/>
            <person name="Hauser L."/>
            <person name="Cordova M."/>
            <person name="Gomez L."/>
            <person name="Gonzalez M."/>
            <person name="Land M."/>
            <person name="Lao V."/>
            <person name="Larimer F."/>
            <person name="LiPuma J.J."/>
            <person name="Mahenthiralingam E."/>
            <person name="Malfatti S.A."/>
            <person name="Marx C.J."/>
            <person name="Parnell J.J."/>
            <person name="Ramette A."/>
            <person name="Richardson P."/>
            <person name="Seeger M."/>
            <person name="Smith D."/>
            <person name="Spilker T."/>
            <person name="Sul W.J."/>
            <person name="Tsoi T.V."/>
            <person name="Ulrich L.E."/>
            <person name="Zhulin I.B."/>
            <person name="Tiedje J.M."/>
        </authorList>
    </citation>
    <scope>NUCLEOTIDE SEQUENCE [LARGE SCALE GENOMIC DNA]</scope>
    <source>
        <strain evidence="1 2">LB400</strain>
    </source>
</reference>
<evidence type="ECO:0000313" key="1">
    <source>
        <dbReference type="EMBL" id="ABE35179.1"/>
    </source>
</evidence>
<dbReference type="AlphaFoldDB" id="Q13L60"/>
<proteinExistence type="predicted"/>
<accession>Q13L60</accession>
<name>Q13L60_PARXL</name>
<protein>
    <submittedName>
        <fullName evidence="1">Uncharacterized protein</fullName>
    </submittedName>
</protein>
<sequence length="86" mass="9728">MALRITSVSIRPSCVHLKISSCTANRFSRITLNRTGVFRERNAGRHAVLRDARQRRLGVEVSFLTVNRESLVIQAGLSGHIVRRMK</sequence>
<dbReference type="Proteomes" id="UP000001817">
    <property type="component" value="Chromosome 2"/>
</dbReference>
<keyword evidence="2" id="KW-1185">Reference proteome</keyword>